<organism evidence="4">
    <name type="scientific">Rodentolepis nana</name>
    <name type="common">Dwarf tapeworm</name>
    <name type="synonym">Hymenolepis nana</name>
    <dbReference type="NCBI Taxonomy" id="102285"/>
    <lineage>
        <taxon>Eukaryota</taxon>
        <taxon>Metazoa</taxon>
        <taxon>Spiralia</taxon>
        <taxon>Lophotrochozoa</taxon>
        <taxon>Platyhelminthes</taxon>
        <taxon>Cestoda</taxon>
        <taxon>Eucestoda</taxon>
        <taxon>Cyclophyllidea</taxon>
        <taxon>Hymenolepididae</taxon>
        <taxon>Rodentolepis</taxon>
    </lineage>
</organism>
<dbReference type="WBParaSite" id="HNAJ_0001156801-mRNA-1">
    <property type="protein sequence ID" value="HNAJ_0001156801-mRNA-1"/>
    <property type="gene ID" value="HNAJ_0001156801"/>
</dbReference>
<evidence type="ECO:0000313" key="3">
    <source>
        <dbReference type="Proteomes" id="UP000278807"/>
    </source>
</evidence>
<dbReference type="STRING" id="102285.A0A0R3TUV8"/>
<proteinExistence type="predicted"/>
<gene>
    <name evidence="2" type="ORF">HNAJ_LOCUS11558</name>
</gene>
<reference evidence="4" key="1">
    <citation type="submission" date="2017-02" db="UniProtKB">
        <authorList>
            <consortium name="WormBaseParasite"/>
        </authorList>
    </citation>
    <scope>IDENTIFICATION</scope>
</reference>
<sequence length="135" mass="15325">MSSVVIVVASLVTAPLPPSYTRRLIFSDRHVVFDPLLDAPKMTIVSQEEKEEWIAEGEAEKPVLPCWKKALNWMCGVEGMQDEREPVFTEEEAEELVELKAKEMSIEEDPKQRIVVNVAASIALLITIFFWAFFA</sequence>
<dbReference type="Proteomes" id="UP000278807">
    <property type="component" value="Unassembled WGS sequence"/>
</dbReference>
<evidence type="ECO:0000313" key="4">
    <source>
        <dbReference type="WBParaSite" id="HNAJ_0001156801-mRNA-1"/>
    </source>
</evidence>
<keyword evidence="1" id="KW-1133">Transmembrane helix</keyword>
<feature type="transmembrane region" description="Helical" evidence="1">
    <location>
        <begin position="114"/>
        <end position="134"/>
    </location>
</feature>
<keyword evidence="3" id="KW-1185">Reference proteome</keyword>
<protein>
    <submittedName>
        <fullName evidence="4">Transmembrane protein</fullName>
    </submittedName>
</protein>
<evidence type="ECO:0000313" key="2">
    <source>
        <dbReference type="EMBL" id="VDO10732.1"/>
    </source>
</evidence>
<dbReference type="AlphaFoldDB" id="A0A0R3TUV8"/>
<name>A0A0R3TUV8_RODNA</name>
<keyword evidence="1" id="KW-0472">Membrane</keyword>
<accession>A0A0R3TUV8</accession>
<reference evidence="2 3" key="2">
    <citation type="submission" date="2018-11" db="EMBL/GenBank/DDBJ databases">
        <authorList>
            <consortium name="Pathogen Informatics"/>
        </authorList>
    </citation>
    <scope>NUCLEOTIDE SEQUENCE [LARGE SCALE GENOMIC DNA]</scope>
</reference>
<keyword evidence="1" id="KW-0812">Transmembrane</keyword>
<evidence type="ECO:0000256" key="1">
    <source>
        <dbReference type="SAM" id="Phobius"/>
    </source>
</evidence>
<dbReference type="EMBL" id="UZAE01013642">
    <property type="protein sequence ID" value="VDO10732.1"/>
    <property type="molecule type" value="Genomic_DNA"/>
</dbReference>